<evidence type="ECO:0000313" key="1">
    <source>
        <dbReference type="EMBL" id="QHU33692.1"/>
    </source>
</evidence>
<dbReference type="EMBL" id="MN740560">
    <property type="protein sequence ID" value="QHU33692.1"/>
    <property type="molecule type" value="Genomic_DNA"/>
</dbReference>
<accession>A0A6C0LWT3</accession>
<organism evidence="1">
    <name type="scientific">viral metagenome</name>
    <dbReference type="NCBI Taxonomy" id="1070528"/>
    <lineage>
        <taxon>unclassified sequences</taxon>
        <taxon>metagenomes</taxon>
        <taxon>organismal metagenomes</taxon>
    </lineage>
</organism>
<dbReference type="AlphaFoldDB" id="A0A6C0LWT3"/>
<reference evidence="1" key="1">
    <citation type="journal article" date="2020" name="Nature">
        <title>Giant virus diversity and host interactions through global metagenomics.</title>
        <authorList>
            <person name="Schulz F."/>
            <person name="Roux S."/>
            <person name="Paez-Espino D."/>
            <person name="Jungbluth S."/>
            <person name="Walsh D.A."/>
            <person name="Denef V.J."/>
            <person name="McMahon K.D."/>
            <person name="Konstantinidis K.T."/>
            <person name="Eloe-Fadrosh E.A."/>
            <person name="Kyrpides N.C."/>
            <person name="Woyke T."/>
        </authorList>
    </citation>
    <scope>NUCLEOTIDE SEQUENCE</scope>
    <source>
        <strain evidence="1">GVMAG-S-1016704-121</strain>
    </source>
</reference>
<proteinExistence type="predicted"/>
<protein>
    <submittedName>
        <fullName evidence="1">Uncharacterized protein</fullName>
    </submittedName>
</protein>
<sequence>MSWIVTVQLLCRQLPIEIVNLITDPIFCEKVHVLQTHARRMLKHNAERSERIAIRYYETVLNNRREPVIIINGRRKWIFNKNIDYAKRVNHVIEHQVDRLPFKNPVYDNAYMYPFAKKRKLPSINRHYYFTD</sequence>
<name>A0A6C0LWT3_9ZZZZ</name>